<keyword evidence="1" id="KW-0472">Membrane</keyword>
<keyword evidence="3" id="KW-1185">Reference proteome</keyword>
<dbReference type="AlphaFoldDB" id="A0A423SXI1"/>
<name>A0A423SXI1_PENVA</name>
<dbReference type="EMBL" id="QCYY01002635">
    <property type="protein sequence ID" value="ROT68788.1"/>
    <property type="molecule type" value="Genomic_DNA"/>
</dbReference>
<dbReference type="Proteomes" id="UP000283509">
    <property type="component" value="Unassembled WGS sequence"/>
</dbReference>
<feature type="transmembrane region" description="Helical" evidence="1">
    <location>
        <begin position="21"/>
        <end position="44"/>
    </location>
</feature>
<protein>
    <submittedName>
        <fullName evidence="2">Uncharacterized protein</fullName>
    </submittedName>
</protein>
<reference evidence="2 3" key="2">
    <citation type="submission" date="2019-01" db="EMBL/GenBank/DDBJ databases">
        <title>The decoding of complex shrimp genome reveals the adaptation for benthos swimmer, frequently molting mechanism and breeding impact on genome.</title>
        <authorList>
            <person name="Sun Y."/>
            <person name="Gao Y."/>
            <person name="Yu Y."/>
        </authorList>
    </citation>
    <scope>NUCLEOTIDE SEQUENCE [LARGE SCALE GENOMIC DNA]</scope>
    <source>
        <tissue evidence="2">Muscle</tissue>
    </source>
</reference>
<accession>A0A423SXI1</accession>
<gene>
    <name evidence="2" type="ORF">C7M84_013080</name>
</gene>
<keyword evidence="1" id="KW-1133">Transmembrane helix</keyword>
<keyword evidence="1" id="KW-0812">Transmembrane</keyword>
<organism evidence="2 3">
    <name type="scientific">Penaeus vannamei</name>
    <name type="common">Whiteleg shrimp</name>
    <name type="synonym">Litopenaeus vannamei</name>
    <dbReference type="NCBI Taxonomy" id="6689"/>
    <lineage>
        <taxon>Eukaryota</taxon>
        <taxon>Metazoa</taxon>
        <taxon>Ecdysozoa</taxon>
        <taxon>Arthropoda</taxon>
        <taxon>Crustacea</taxon>
        <taxon>Multicrustacea</taxon>
        <taxon>Malacostraca</taxon>
        <taxon>Eumalacostraca</taxon>
        <taxon>Eucarida</taxon>
        <taxon>Decapoda</taxon>
        <taxon>Dendrobranchiata</taxon>
        <taxon>Penaeoidea</taxon>
        <taxon>Penaeidae</taxon>
        <taxon>Penaeus</taxon>
    </lineage>
</organism>
<evidence type="ECO:0000313" key="2">
    <source>
        <dbReference type="EMBL" id="ROT68788.1"/>
    </source>
</evidence>
<proteinExistence type="predicted"/>
<evidence type="ECO:0000313" key="3">
    <source>
        <dbReference type="Proteomes" id="UP000283509"/>
    </source>
</evidence>
<comment type="caution">
    <text evidence="2">The sequence shown here is derived from an EMBL/GenBank/DDBJ whole genome shotgun (WGS) entry which is preliminary data.</text>
</comment>
<sequence>MNNLSRDSRRSISPFSHQVQLLSAVGMLGVVTTLLVIAGVTMGAGANPFGLHNFYTKPLHQVDLCIISCDACYKDDSLLQCANQCIKDEGRMTAEWAATCRLFSRTRM</sequence>
<reference evidence="2 3" key="1">
    <citation type="submission" date="2018-04" db="EMBL/GenBank/DDBJ databases">
        <authorList>
            <person name="Zhang X."/>
            <person name="Yuan J."/>
            <person name="Li F."/>
            <person name="Xiang J."/>
        </authorList>
    </citation>
    <scope>NUCLEOTIDE SEQUENCE [LARGE SCALE GENOMIC DNA]</scope>
    <source>
        <tissue evidence="2">Muscle</tissue>
    </source>
</reference>
<evidence type="ECO:0000256" key="1">
    <source>
        <dbReference type="SAM" id="Phobius"/>
    </source>
</evidence>